<sequence length="160" mass="18182">MFNQKLEQESVWDYPRPPKLEAIDAHIEIVYQGIKIADTKGAYRVLETSHPPVYYLPPDDVQMEYLIPVSGQSFCEWKGVAKYYNIQVGDQVLSKVAWYYPEPTEKFGAIAHYIAFYASPMDGCYVNGEKVTPQPGNFYGGWITSNLIGPFKGEPGSWGW</sequence>
<dbReference type="Gene3D" id="2.170.150.40">
    <property type="entry name" value="Domain of unknown function (DUF427)"/>
    <property type="match status" value="1"/>
</dbReference>
<dbReference type="InterPro" id="IPR007361">
    <property type="entry name" value="DUF427"/>
</dbReference>
<evidence type="ECO:0000259" key="1">
    <source>
        <dbReference type="Pfam" id="PF04248"/>
    </source>
</evidence>
<dbReference type="KEGG" id="csn:Cyast_1574"/>
<feature type="domain" description="DUF427" evidence="1">
    <location>
        <begin position="28"/>
        <end position="118"/>
    </location>
</feature>
<dbReference type="InterPro" id="IPR038694">
    <property type="entry name" value="DUF427_sf"/>
</dbReference>
<proteinExistence type="predicted"/>
<dbReference type="Proteomes" id="UP000010483">
    <property type="component" value="Chromosome"/>
</dbReference>
<dbReference type="BioCyc" id="CSTA292563:G1353-1584-MONOMER"/>
<gene>
    <name evidence="2" type="ordered locus">Cyast_1574</name>
</gene>
<dbReference type="Pfam" id="PF04248">
    <property type="entry name" value="NTP_transf_9"/>
    <property type="match status" value="1"/>
</dbReference>
<name>K9YMA3_CYASC</name>
<organism evidence="2 3">
    <name type="scientific">Cyanobacterium stanieri (strain ATCC 29140 / PCC 7202)</name>
    <dbReference type="NCBI Taxonomy" id="292563"/>
    <lineage>
        <taxon>Bacteria</taxon>
        <taxon>Bacillati</taxon>
        <taxon>Cyanobacteriota</taxon>
        <taxon>Cyanophyceae</taxon>
        <taxon>Oscillatoriophycideae</taxon>
        <taxon>Chroococcales</taxon>
        <taxon>Geminocystaceae</taxon>
        <taxon>Cyanobacterium</taxon>
    </lineage>
</organism>
<dbReference type="eggNOG" id="COG2343">
    <property type="taxonomic scope" value="Bacteria"/>
</dbReference>
<dbReference type="PANTHER" id="PTHR43058">
    <property type="entry name" value="SLR0655 PROTEIN"/>
    <property type="match status" value="1"/>
</dbReference>
<dbReference type="PANTHER" id="PTHR43058:SF1">
    <property type="entry name" value="DUF427 DOMAIN-CONTAINING PROTEIN"/>
    <property type="match status" value="1"/>
</dbReference>
<evidence type="ECO:0000313" key="2">
    <source>
        <dbReference type="EMBL" id="AFZ47535.1"/>
    </source>
</evidence>
<dbReference type="EMBL" id="CP003940">
    <property type="protein sequence ID" value="AFZ47535.1"/>
    <property type="molecule type" value="Genomic_DNA"/>
</dbReference>
<accession>K9YMA3</accession>
<keyword evidence="3" id="KW-1185">Reference proteome</keyword>
<dbReference type="STRING" id="292563.Cyast_1574"/>
<dbReference type="AlphaFoldDB" id="K9YMA3"/>
<reference evidence="3" key="1">
    <citation type="journal article" date="2013" name="Proc. Natl. Acad. Sci. U.S.A.">
        <title>Improving the coverage of the cyanobacterial phylum using diversity-driven genome sequencing.</title>
        <authorList>
            <person name="Shih P.M."/>
            <person name="Wu D."/>
            <person name="Latifi A."/>
            <person name="Axen S.D."/>
            <person name="Fewer D.P."/>
            <person name="Talla E."/>
            <person name="Calteau A."/>
            <person name="Cai F."/>
            <person name="Tandeau de Marsac N."/>
            <person name="Rippka R."/>
            <person name="Herdman M."/>
            <person name="Sivonen K."/>
            <person name="Coursin T."/>
            <person name="Laurent T."/>
            <person name="Goodwin L."/>
            <person name="Nolan M."/>
            <person name="Davenport K.W."/>
            <person name="Han C.S."/>
            <person name="Rubin E.M."/>
            <person name="Eisen J.A."/>
            <person name="Woyke T."/>
            <person name="Gugger M."/>
            <person name="Kerfeld C.A."/>
        </authorList>
    </citation>
    <scope>NUCLEOTIDE SEQUENCE [LARGE SCALE GENOMIC DNA]</scope>
    <source>
        <strain evidence="3">ATCC 29140 / PCC 7202</strain>
    </source>
</reference>
<evidence type="ECO:0000313" key="3">
    <source>
        <dbReference type="Proteomes" id="UP000010483"/>
    </source>
</evidence>
<dbReference type="HOGENOM" id="CLU_103537_0_0_3"/>
<protein>
    <recommendedName>
        <fullName evidence="1">DUF427 domain-containing protein</fullName>
    </recommendedName>
</protein>
<dbReference type="PATRIC" id="fig|292563.3.peg.1643"/>